<gene>
    <name evidence="4" type="ORF">JL102_09155</name>
</gene>
<name>A0A937F780_9BACT</name>
<evidence type="ECO:0000256" key="2">
    <source>
        <dbReference type="PROSITE-ProRule" id="PRU00335"/>
    </source>
</evidence>
<sequence length="186" mass="22422">MPVIKAKKEDWLQLGLEKFSTQGNEGINVEQLADMLNCNKSSFYWHFKTRKAFLKQVINYWVEHQDSVIQKLHMEHSREERFNNYLLFLFKSGSFKDLPFFLQKIAAEDKYFRKVLKNYEKQNYEVAYILISDLGYEEEEAHNKTQLLLLFYRGWYEKYKYRTVNRKMVNEAIELVQSFISIAVSQ</sequence>
<dbReference type="Gene3D" id="1.10.357.10">
    <property type="entry name" value="Tetracycline Repressor, domain 2"/>
    <property type="match status" value="1"/>
</dbReference>
<accession>A0A937F780</accession>
<keyword evidence="1 2" id="KW-0238">DNA-binding</keyword>
<protein>
    <submittedName>
        <fullName evidence="4">TetR/AcrR family transcriptional regulator</fullName>
    </submittedName>
</protein>
<dbReference type="RefSeq" id="WP_202244084.1">
    <property type="nucleotide sequence ID" value="NZ_JAESIY010000004.1"/>
</dbReference>
<evidence type="ECO:0000313" key="5">
    <source>
        <dbReference type="Proteomes" id="UP000659388"/>
    </source>
</evidence>
<dbReference type="Proteomes" id="UP000659388">
    <property type="component" value="Unassembled WGS sequence"/>
</dbReference>
<proteinExistence type="predicted"/>
<evidence type="ECO:0000313" key="4">
    <source>
        <dbReference type="EMBL" id="MBL3656296.1"/>
    </source>
</evidence>
<dbReference type="InterPro" id="IPR009057">
    <property type="entry name" value="Homeodomain-like_sf"/>
</dbReference>
<dbReference type="SUPFAM" id="SSF46689">
    <property type="entry name" value="Homeodomain-like"/>
    <property type="match status" value="1"/>
</dbReference>
<keyword evidence="5" id="KW-1185">Reference proteome</keyword>
<evidence type="ECO:0000259" key="3">
    <source>
        <dbReference type="PROSITE" id="PS50977"/>
    </source>
</evidence>
<feature type="domain" description="HTH tetR-type" evidence="3">
    <location>
        <begin position="5"/>
        <end position="65"/>
    </location>
</feature>
<comment type="caution">
    <text evidence="4">The sequence shown here is derived from an EMBL/GenBank/DDBJ whole genome shotgun (WGS) entry which is preliminary data.</text>
</comment>
<evidence type="ECO:0000256" key="1">
    <source>
        <dbReference type="ARBA" id="ARBA00023125"/>
    </source>
</evidence>
<dbReference type="AlphaFoldDB" id="A0A937F780"/>
<reference evidence="4" key="1">
    <citation type="submission" date="2021-01" db="EMBL/GenBank/DDBJ databases">
        <title>Fulvivirga kasyanovii gen. nov., sp nov., a novel member of the phylum Bacteroidetes isolated from seawater in a mussel farm.</title>
        <authorList>
            <person name="Zhao L.-H."/>
            <person name="Wang Z.-J."/>
        </authorList>
    </citation>
    <scope>NUCLEOTIDE SEQUENCE</scope>
    <source>
        <strain evidence="4">2943</strain>
    </source>
</reference>
<organism evidence="4 5">
    <name type="scientific">Fulvivirga sediminis</name>
    <dbReference type="NCBI Taxonomy" id="2803949"/>
    <lineage>
        <taxon>Bacteria</taxon>
        <taxon>Pseudomonadati</taxon>
        <taxon>Bacteroidota</taxon>
        <taxon>Cytophagia</taxon>
        <taxon>Cytophagales</taxon>
        <taxon>Fulvivirgaceae</taxon>
        <taxon>Fulvivirga</taxon>
    </lineage>
</organism>
<feature type="DNA-binding region" description="H-T-H motif" evidence="2">
    <location>
        <begin position="28"/>
        <end position="47"/>
    </location>
</feature>
<dbReference type="InterPro" id="IPR001647">
    <property type="entry name" value="HTH_TetR"/>
</dbReference>
<dbReference type="EMBL" id="JAESIY010000004">
    <property type="protein sequence ID" value="MBL3656296.1"/>
    <property type="molecule type" value="Genomic_DNA"/>
</dbReference>
<dbReference type="PROSITE" id="PS50977">
    <property type="entry name" value="HTH_TETR_2"/>
    <property type="match status" value="1"/>
</dbReference>
<dbReference type="GO" id="GO:0003677">
    <property type="term" value="F:DNA binding"/>
    <property type="evidence" value="ECO:0007669"/>
    <property type="project" value="UniProtKB-UniRule"/>
</dbReference>